<evidence type="ECO:0000313" key="2">
    <source>
        <dbReference type="EMBL" id="TPD67137.1"/>
    </source>
</evidence>
<protein>
    <submittedName>
        <fullName evidence="2">Uncharacterized protein</fullName>
    </submittedName>
</protein>
<feature type="transmembrane region" description="Helical" evidence="1">
    <location>
        <begin position="27"/>
        <end position="46"/>
    </location>
</feature>
<dbReference type="OrthoDB" id="1449506at2"/>
<proteinExistence type="predicted"/>
<keyword evidence="1" id="KW-0472">Membrane</keyword>
<sequence>MKKIYIPLMALAGIGALYEQSKDKPNIYIMIFAIVIFMYGMMRLMAKVPSKNENNSEEDVS</sequence>
<name>A0A501Q4J4_9FLAO</name>
<gene>
    <name evidence="2" type="ORF">FJA49_12715</name>
</gene>
<dbReference type="EMBL" id="VFJE01000055">
    <property type="protein sequence ID" value="TPD67137.1"/>
    <property type="molecule type" value="Genomic_DNA"/>
</dbReference>
<comment type="caution">
    <text evidence="2">The sequence shown here is derived from an EMBL/GenBank/DDBJ whole genome shotgun (WGS) entry which is preliminary data.</text>
</comment>
<dbReference type="RefSeq" id="WP_140001297.1">
    <property type="nucleotide sequence ID" value="NZ_VFJE01000055.1"/>
</dbReference>
<reference evidence="2 3" key="1">
    <citation type="submission" date="2019-06" db="EMBL/GenBank/DDBJ databases">
        <title>Flavobacterium sp. MaA-Y11 from geoumgang.</title>
        <authorList>
            <person name="Jeong S."/>
        </authorList>
    </citation>
    <scope>NUCLEOTIDE SEQUENCE [LARGE SCALE GENOMIC DNA]</scope>
    <source>
        <strain evidence="2 3">MaA-Y11</strain>
    </source>
</reference>
<dbReference type="AlphaFoldDB" id="A0A501Q4J4"/>
<evidence type="ECO:0000313" key="3">
    <source>
        <dbReference type="Proteomes" id="UP000319175"/>
    </source>
</evidence>
<organism evidence="2 3">
    <name type="scientific">Flavobacterium microcysteis</name>
    <dbReference type="NCBI Taxonomy" id="2596891"/>
    <lineage>
        <taxon>Bacteria</taxon>
        <taxon>Pseudomonadati</taxon>
        <taxon>Bacteroidota</taxon>
        <taxon>Flavobacteriia</taxon>
        <taxon>Flavobacteriales</taxon>
        <taxon>Flavobacteriaceae</taxon>
        <taxon>Flavobacterium</taxon>
    </lineage>
</organism>
<accession>A0A501Q4J4</accession>
<dbReference type="Proteomes" id="UP000319175">
    <property type="component" value="Unassembled WGS sequence"/>
</dbReference>
<keyword evidence="3" id="KW-1185">Reference proteome</keyword>
<evidence type="ECO:0000256" key="1">
    <source>
        <dbReference type="SAM" id="Phobius"/>
    </source>
</evidence>
<keyword evidence="1" id="KW-0812">Transmembrane</keyword>
<keyword evidence="1" id="KW-1133">Transmembrane helix</keyword>